<reference evidence="3 4" key="1">
    <citation type="submission" date="2007-10" db="EMBL/GenBank/DDBJ databases">
        <title>Complete sequence of Desulfococcus oleovorans Hxd3.</title>
        <authorList>
            <consortium name="US DOE Joint Genome Institute"/>
            <person name="Copeland A."/>
            <person name="Lucas S."/>
            <person name="Lapidus A."/>
            <person name="Barry K."/>
            <person name="Glavina del Rio T."/>
            <person name="Dalin E."/>
            <person name="Tice H."/>
            <person name="Pitluck S."/>
            <person name="Kiss H."/>
            <person name="Brettin T."/>
            <person name="Bruce D."/>
            <person name="Detter J.C."/>
            <person name="Han C."/>
            <person name="Schmutz J."/>
            <person name="Larimer F."/>
            <person name="Land M."/>
            <person name="Hauser L."/>
            <person name="Kyrpides N."/>
            <person name="Kim E."/>
            <person name="Wawrik B."/>
            <person name="Richardson P."/>
        </authorList>
    </citation>
    <scope>NUCLEOTIDE SEQUENCE [LARGE SCALE GENOMIC DNA]</scope>
    <source>
        <strain evidence="4">DSM 6200 / JCM 39069 / Hxd3</strain>
    </source>
</reference>
<dbReference type="PANTHER" id="PTHR22911">
    <property type="entry name" value="ACYL-MALONYL CONDENSING ENZYME-RELATED"/>
    <property type="match status" value="1"/>
</dbReference>
<feature type="transmembrane region" description="Helical" evidence="1">
    <location>
        <begin position="123"/>
        <end position="142"/>
    </location>
</feature>
<dbReference type="OrthoDB" id="9806718at2"/>
<feature type="transmembrane region" description="Helical" evidence="1">
    <location>
        <begin position="95"/>
        <end position="116"/>
    </location>
</feature>
<feature type="transmembrane region" description="Helical" evidence="1">
    <location>
        <begin position="36"/>
        <end position="55"/>
    </location>
</feature>
<feature type="domain" description="EamA" evidence="2">
    <location>
        <begin position="2"/>
        <end position="140"/>
    </location>
</feature>
<sequence>MRAELWALLTAACWATGSLLEKRGVISGGLAPVMGTTVRTLVSLAFLTIISFPYWGQVRAAGPKPIALIALGGGILAGGLGIMFLYTGLKHGHLSTVMTIAFCMAPVLGTVLGYLFLNERLSLVQTVGIVLCVAGAAMVTFFKQG</sequence>
<dbReference type="STRING" id="96561.Dole_2531"/>
<dbReference type="HOGENOM" id="CLU_1783759_0_0_7"/>
<evidence type="ECO:0000259" key="2">
    <source>
        <dbReference type="Pfam" id="PF00892"/>
    </source>
</evidence>
<keyword evidence="1" id="KW-0812">Transmembrane</keyword>
<dbReference type="SUPFAM" id="SSF103481">
    <property type="entry name" value="Multidrug resistance efflux transporter EmrE"/>
    <property type="match status" value="1"/>
</dbReference>
<dbReference type="Gene3D" id="1.10.3730.20">
    <property type="match status" value="1"/>
</dbReference>
<keyword evidence="4" id="KW-1185">Reference proteome</keyword>
<evidence type="ECO:0000313" key="3">
    <source>
        <dbReference type="EMBL" id="ABW68335.1"/>
    </source>
</evidence>
<feature type="transmembrane region" description="Helical" evidence="1">
    <location>
        <begin position="67"/>
        <end position="89"/>
    </location>
</feature>
<dbReference type="eggNOG" id="COG2510">
    <property type="taxonomic scope" value="Bacteria"/>
</dbReference>
<name>A8ZWA1_DESOH</name>
<dbReference type="GO" id="GO:0016020">
    <property type="term" value="C:membrane"/>
    <property type="evidence" value="ECO:0007669"/>
    <property type="project" value="InterPro"/>
</dbReference>
<dbReference type="InterPro" id="IPR037185">
    <property type="entry name" value="EmrE-like"/>
</dbReference>
<dbReference type="EMBL" id="CP000859">
    <property type="protein sequence ID" value="ABW68335.1"/>
    <property type="molecule type" value="Genomic_DNA"/>
</dbReference>
<dbReference type="Proteomes" id="UP000008561">
    <property type="component" value="Chromosome"/>
</dbReference>
<dbReference type="KEGG" id="dol:Dole_2531"/>
<protein>
    <recommendedName>
        <fullName evidence="2">EamA domain-containing protein</fullName>
    </recommendedName>
</protein>
<dbReference type="InterPro" id="IPR000620">
    <property type="entry name" value="EamA_dom"/>
</dbReference>
<dbReference type="AlphaFoldDB" id="A8ZWA1"/>
<evidence type="ECO:0000256" key="1">
    <source>
        <dbReference type="SAM" id="Phobius"/>
    </source>
</evidence>
<keyword evidence="1" id="KW-1133">Transmembrane helix</keyword>
<proteinExistence type="predicted"/>
<keyword evidence="1" id="KW-0472">Membrane</keyword>
<dbReference type="RefSeq" id="WP_012175947.1">
    <property type="nucleotide sequence ID" value="NC_009943.1"/>
</dbReference>
<dbReference type="PANTHER" id="PTHR22911:SF137">
    <property type="entry name" value="SOLUTE CARRIER FAMILY 35 MEMBER G2-RELATED"/>
    <property type="match status" value="1"/>
</dbReference>
<accession>A8ZWA1</accession>
<organism evidence="3 4">
    <name type="scientific">Desulfosudis oleivorans (strain DSM 6200 / JCM 39069 / Hxd3)</name>
    <name type="common">Desulfococcus oleovorans</name>
    <dbReference type="NCBI Taxonomy" id="96561"/>
    <lineage>
        <taxon>Bacteria</taxon>
        <taxon>Pseudomonadati</taxon>
        <taxon>Thermodesulfobacteriota</taxon>
        <taxon>Desulfobacteria</taxon>
        <taxon>Desulfobacterales</taxon>
        <taxon>Desulfosudaceae</taxon>
        <taxon>Desulfosudis</taxon>
    </lineage>
</organism>
<dbReference type="Pfam" id="PF00892">
    <property type="entry name" value="EamA"/>
    <property type="match status" value="1"/>
</dbReference>
<evidence type="ECO:0000313" key="4">
    <source>
        <dbReference type="Proteomes" id="UP000008561"/>
    </source>
</evidence>
<gene>
    <name evidence="3" type="ordered locus">Dole_2531</name>
</gene>